<comment type="similarity">
    <text evidence="6">Belongs to the methyltransferase superfamily. tRNA (adenine-N(6)-)-methyltransferase family.</text>
</comment>
<dbReference type="PRINTS" id="PR00507">
    <property type="entry name" value="N12N6MTFRASE"/>
</dbReference>
<keyword evidence="3 6" id="KW-0808">Transferase</keyword>
<dbReference type="EMBL" id="JBHTJS010000004">
    <property type="protein sequence ID" value="MFD1006893.1"/>
    <property type="molecule type" value="Genomic_DNA"/>
</dbReference>
<dbReference type="HAMAP" id="MF_01872">
    <property type="entry name" value="tRNA_methyltr_YfiC"/>
    <property type="match status" value="1"/>
</dbReference>
<comment type="function">
    <text evidence="6">Specifically methylates the adenine in position 37 of tRNA(1)(Val) (anticodon cmo5UAC).</text>
</comment>
<proteinExistence type="inferred from homology"/>
<evidence type="ECO:0000256" key="1">
    <source>
        <dbReference type="ARBA" id="ARBA00022490"/>
    </source>
</evidence>
<feature type="domain" description="Methyltransferase small" evidence="7">
    <location>
        <begin position="39"/>
        <end position="167"/>
    </location>
</feature>
<dbReference type="InterPro" id="IPR002052">
    <property type="entry name" value="DNA_methylase_N6_adenine_CS"/>
</dbReference>
<protein>
    <recommendedName>
        <fullName evidence="6">tRNA1(Val) (adenine(37)-N6)-methyltransferase</fullName>
        <ecNumber evidence="6">2.1.1.223</ecNumber>
    </recommendedName>
    <alternativeName>
        <fullName evidence="6">tRNA m6A37 methyltransferase</fullName>
    </alternativeName>
</protein>
<dbReference type="InterPro" id="IPR007848">
    <property type="entry name" value="Small_mtfrase_dom"/>
</dbReference>
<dbReference type="GO" id="GO:0032259">
    <property type="term" value="P:methylation"/>
    <property type="evidence" value="ECO:0007669"/>
    <property type="project" value="UniProtKB-KW"/>
</dbReference>
<dbReference type="Pfam" id="PF05175">
    <property type="entry name" value="MTS"/>
    <property type="match status" value="1"/>
</dbReference>
<dbReference type="PANTHER" id="PTHR47739">
    <property type="entry name" value="TRNA1(VAL) (ADENINE(37)-N6)-METHYLTRANSFERASE"/>
    <property type="match status" value="1"/>
</dbReference>
<evidence type="ECO:0000313" key="8">
    <source>
        <dbReference type="EMBL" id="MFD1006893.1"/>
    </source>
</evidence>
<keyword evidence="5 6" id="KW-0819">tRNA processing</keyword>
<dbReference type="RefSeq" id="WP_379556819.1">
    <property type="nucleotide sequence ID" value="NZ_JBHTJS010000004.1"/>
</dbReference>
<organism evidence="8 9">
    <name type="scientific">Oceanisphaera ostreae</name>
    <dbReference type="NCBI Taxonomy" id="914151"/>
    <lineage>
        <taxon>Bacteria</taxon>
        <taxon>Pseudomonadati</taxon>
        <taxon>Pseudomonadota</taxon>
        <taxon>Gammaproteobacteria</taxon>
        <taxon>Aeromonadales</taxon>
        <taxon>Aeromonadaceae</taxon>
        <taxon>Oceanisphaera</taxon>
    </lineage>
</organism>
<keyword evidence="1 6" id="KW-0963">Cytoplasm</keyword>
<dbReference type="InterPro" id="IPR022882">
    <property type="entry name" value="tRNA_adenine-N6_MeTrfase"/>
</dbReference>
<reference evidence="9" key="1">
    <citation type="journal article" date="2019" name="Int. J. Syst. Evol. Microbiol.">
        <title>The Global Catalogue of Microorganisms (GCM) 10K type strain sequencing project: providing services to taxonomists for standard genome sequencing and annotation.</title>
        <authorList>
            <consortium name="The Broad Institute Genomics Platform"/>
            <consortium name="The Broad Institute Genome Sequencing Center for Infectious Disease"/>
            <person name="Wu L."/>
            <person name="Ma J."/>
        </authorList>
    </citation>
    <scope>NUCLEOTIDE SEQUENCE [LARGE SCALE GENOMIC DNA]</scope>
    <source>
        <strain evidence="9">CCUG 60525</strain>
    </source>
</reference>
<evidence type="ECO:0000256" key="5">
    <source>
        <dbReference type="ARBA" id="ARBA00022694"/>
    </source>
</evidence>
<name>A0ABW3KF61_9GAMM</name>
<dbReference type="Gene3D" id="3.40.50.150">
    <property type="entry name" value="Vaccinia Virus protein VP39"/>
    <property type="match status" value="1"/>
</dbReference>
<comment type="subcellular location">
    <subcellularLocation>
        <location evidence="6">Cytoplasm</location>
    </subcellularLocation>
</comment>
<dbReference type="CDD" id="cd02440">
    <property type="entry name" value="AdoMet_MTases"/>
    <property type="match status" value="1"/>
</dbReference>
<keyword evidence="4 6" id="KW-0949">S-adenosyl-L-methionine</keyword>
<accession>A0ABW3KF61</accession>
<dbReference type="PROSITE" id="PS00092">
    <property type="entry name" value="N6_MTASE"/>
    <property type="match status" value="1"/>
</dbReference>
<comment type="caution">
    <text evidence="8">The sequence shown here is derived from an EMBL/GenBank/DDBJ whole genome shotgun (WGS) entry which is preliminary data.</text>
</comment>
<gene>
    <name evidence="8" type="ORF">ACFQ1C_01785</name>
</gene>
<sequence length="239" mass="25758">MSSRGFTFKRFHINHDRCAMKVGTDAILLGAWANVGGAWRILDIGTGSGLIALMLAQRLAQRTEPAVNIIGLELDEAAALQAAANVQASPWAKQVEIVQGALQQYSAIPFDVIVSNPPYFAHGQDFADAARGKARHTGSLSLAELFCHSRRLLSEAGSLMLVLPTQALEEALAQAAVHGFYTAEKLAVITKEGKAAQRFLLRFSCVKCGESADKLLINTSDGAYSESYVSLVSPFYLKM</sequence>
<dbReference type="GO" id="GO:0008168">
    <property type="term" value="F:methyltransferase activity"/>
    <property type="evidence" value="ECO:0007669"/>
    <property type="project" value="UniProtKB-KW"/>
</dbReference>
<dbReference type="EC" id="2.1.1.223" evidence="6"/>
<dbReference type="PANTHER" id="PTHR47739:SF1">
    <property type="entry name" value="TRNA1(VAL) (ADENINE(37)-N6)-METHYLTRANSFERASE"/>
    <property type="match status" value="1"/>
</dbReference>
<dbReference type="SUPFAM" id="SSF53335">
    <property type="entry name" value="S-adenosyl-L-methionine-dependent methyltransferases"/>
    <property type="match status" value="1"/>
</dbReference>
<keyword evidence="9" id="KW-1185">Reference proteome</keyword>
<comment type="catalytic activity">
    <reaction evidence="6">
        <text>adenosine(37) in tRNA1(Val) + S-adenosyl-L-methionine = N(6)-methyladenosine(37) in tRNA1(Val) + S-adenosyl-L-homocysteine + H(+)</text>
        <dbReference type="Rhea" id="RHEA:43160"/>
        <dbReference type="Rhea" id="RHEA-COMP:10369"/>
        <dbReference type="Rhea" id="RHEA-COMP:10370"/>
        <dbReference type="ChEBI" id="CHEBI:15378"/>
        <dbReference type="ChEBI" id="CHEBI:57856"/>
        <dbReference type="ChEBI" id="CHEBI:59789"/>
        <dbReference type="ChEBI" id="CHEBI:74411"/>
        <dbReference type="ChEBI" id="CHEBI:74449"/>
        <dbReference type="EC" id="2.1.1.223"/>
    </reaction>
</comment>
<keyword evidence="2 6" id="KW-0489">Methyltransferase</keyword>
<evidence type="ECO:0000256" key="3">
    <source>
        <dbReference type="ARBA" id="ARBA00022679"/>
    </source>
</evidence>
<evidence type="ECO:0000256" key="4">
    <source>
        <dbReference type="ARBA" id="ARBA00022691"/>
    </source>
</evidence>
<dbReference type="InterPro" id="IPR050210">
    <property type="entry name" value="tRNA_Adenine-N(6)_MTase"/>
</dbReference>
<evidence type="ECO:0000313" key="9">
    <source>
        <dbReference type="Proteomes" id="UP001597048"/>
    </source>
</evidence>
<dbReference type="InterPro" id="IPR029063">
    <property type="entry name" value="SAM-dependent_MTases_sf"/>
</dbReference>
<dbReference type="Proteomes" id="UP001597048">
    <property type="component" value="Unassembled WGS sequence"/>
</dbReference>
<evidence type="ECO:0000259" key="7">
    <source>
        <dbReference type="Pfam" id="PF05175"/>
    </source>
</evidence>
<evidence type="ECO:0000256" key="6">
    <source>
        <dbReference type="HAMAP-Rule" id="MF_01872"/>
    </source>
</evidence>
<evidence type="ECO:0000256" key="2">
    <source>
        <dbReference type="ARBA" id="ARBA00022603"/>
    </source>
</evidence>